<dbReference type="KEGG" id="tde:TDE_2027"/>
<organism evidence="1 2">
    <name type="scientific">Treponema denticola (strain ATCC 35405 / DSM 14222 / CIP 103919 / JCM 8153 / KCTC 15104)</name>
    <dbReference type="NCBI Taxonomy" id="243275"/>
    <lineage>
        <taxon>Bacteria</taxon>
        <taxon>Pseudomonadati</taxon>
        <taxon>Spirochaetota</taxon>
        <taxon>Spirochaetia</taxon>
        <taxon>Spirochaetales</taxon>
        <taxon>Treponemataceae</taxon>
        <taxon>Treponema</taxon>
    </lineage>
</organism>
<dbReference type="EMBL" id="AE017226">
    <property type="protein sequence ID" value="AAS12541.1"/>
    <property type="molecule type" value="Genomic_DNA"/>
</dbReference>
<sequence length="89" mass="10579">MTHISIKKISFCRYIRDKGTSKNFSFSRSFLILICLKGNLSNTLPIKMFYWAVIVAFKGAQYDFFKIRFKSESFFCFMFFYDRIGGFCL</sequence>
<evidence type="ECO:0000313" key="1">
    <source>
        <dbReference type="EMBL" id="AAS12541.1"/>
    </source>
</evidence>
<dbReference type="Proteomes" id="UP000008212">
    <property type="component" value="Chromosome"/>
</dbReference>
<protein>
    <submittedName>
        <fullName evidence="1">Uncharacterized protein</fullName>
    </submittedName>
</protein>
<evidence type="ECO:0000313" key="2">
    <source>
        <dbReference type="Proteomes" id="UP000008212"/>
    </source>
</evidence>
<accession>Q73L38</accession>
<dbReference type="PaxDb" id="243275-TDE_2027"/>
<dbReference type="STRING" id="243275.TDE_2027"/>
<gene>
    <name evidence="1" type="ordered locus">TDE_2027</name>
</gene>
<dbReference type="AlphaFoldDB" id="Q73L38"/>
<reference evidence="1 2" key="1">
    <citation type="journal article" date="2004" name="Proc. Natl. Acad. Sci. U.S.A.">
        <title>Comparison of the genome of the oral pathogen Treponema denticola with other spirochete genomes.</title>
        <authorList>
            <person name="Seshadri R."/>
            <person name="Myers G.S."/>
            <person name="Tettelin H."/>
            <person name="Eisen J.A."/>
            <person name="Heidelberg J.F."/>
            <person name="Dodson R.J."/>
            <person name="Davidsen T.M."/>
            <person name="DeBoy R.T."/>
            <person name="Fouts D.E."/>
            <person name="Haft D.H."/>
            <person name="Selengut J."/>
            <person name="Ren Q."/>
            <person name="Brinkac L.M."/>
            <person name="Madupu R."/>
            <person name="Kolonay J."/>
            <person name="Durkin S.A."/>
            <person name="Daugherty S.C."/>
            <person name="Shetty J."/>
            <person name="Shvartsbeyn A."/>
            <person name="Gebregeorgis E."/>
            <person name="Geer K."/>
            <person name="Tsegaye G."/>
            <person name="Malek J."/>
            <person name="Ayodeji B."/>
            <person name="Shatsman S."/>
            <person name="McLeod M.P."/>
            <person name="Smajs D."/>
            <person name="Howell J.K."/>
            <person name="Pal S."/>
            <person name="Amin A."/>
            <person name="Vashisth P."/>
            <person name="McNeill T.Z."/>
            <person name="Xiang Q."/>
            <person name="Sodergren E."/>
            <person name="Baca E."/>
            <person name="Weinstock G.M."/>
            <person name="Norris S.J."/>
            <person name="Fraser C.M."/>
            <person name="Paulsen I.T."/>
        </authorList>
    </citation>
    <scope>NUCLEOTIDE SEQUENCE [LARGE SCALE GENOMIC DNA]</scope>
    <source>
        <strain evidence="2">ATCC 35405 / DSM 14222 / CIP 103919 / JCM 8153 / KCTC 15104</strain>
    </source>
</reference>
<proteinExistence type="predicted"/>
<keyword evidence="2" id="KW-1185">Reference proteome</keyword>
<name>Q73L38_TREDE</name>
<dbReference type="HOGENOM" id="CLU_2453718_0_0_12"/>